<comment type="caution">
    <text evidence="1">The sequence shown here is derived from an EMBL/GenBank/DDBJ whole genome shotgun (WGS) entry which is preliminary data.</text>
</comment>
<dbReference type="EMBL" id="NVUK01000001">
    <property type="protein sequence ID" value="PCI78750.1"/>
    <property type="molecule type" value="Genomic_DNA"/>
</dbReference>
<reference evidence="2" key="1">
    <citation type="submission" date="2017-08" db="EMBL/GenBank/DDBJ databases">
        <title>A dynamic microbial community with high functional redundancy inhabits the cold, oxic subseafloor aquifer.</title>
        <authorList>
            <person name="Tully B.J."/>
            <person name="Wheat C.G."/>
            <person name="Glazer B.T."/>
            <person name="Huber J.A."/>
        </authorList>
    </citation>
    <scope>NUCLEOTIDE SEQUENCE [LARGE SCALE GENOMIC DNA]</scope>
</reference>
<proteinExistence type="predicted"/>
<dbReference type="SUPFAM" id="SSF48452">
    <property type="entry name" value="TPR-like"/>
    <property type="match status" value="1"/>
</dbReference>
<accession>A0A2A4X871</accession>
<organism evidence="1 2">
    <name type="scientific">Aerophobetes bacterium</name>
    <dbReference type="NCBI Taxonomy" id="2030807"/>
    <lineage>
        <taxon>Bacteria</taxon>
        <taxon>Candidatus Aerophobota</taxon>
    </lineage>
</organism>
<dbReference type="InterPro" id="IPR011990">
    <property type="entry name" value="TPR-like_helical_dom_sf"/>
</dbReference>
<dbReference type="AlphaFoldDB" id="A0A2A4X871"/>
<sequence>MSANVVGVAGSKIVLIELPNNPYIRRCELSQKSGHQTYIVELVQKGCFDNFMYEAFDEEVGALEKLAKKIETVFGSAIAFCLAEDQSDSTLVMETREVMQLLSAVYGERILMMELVSKGVLDGRFKQESICSMRALSLLKECREIILSVCSNVEKLPELRDDPAVNPEEIQEHLAKAKELSREKKYAQALAEYRHGLVRTEGVGAKQYGEMIQATFVPMKDYPNLLVAYLNLIMYFFQEGNSASAMDAIKAVQGLEASLFQSSVKIPGQILFLFKDLSLVFDELEALESRPHNVQLKLDSVQADVEQEEVSTS</sequence>
<protein>
    <submittedName>
        <fullName evidence="1">Uncharacterized protein</fullName>
    </submittedName>
</protein>
<dbReference type="Proteomes" id="UP000218775">
    <property type="component" value="Unassembled WGS sequence"/>
</dbReference>
<name>A0A2A4X871_UNCAE</name>
<evidence type="ECO:0000313" key="2">
    <source>
        <dbReference type="Proteomes" id="UP000218775"/>
    </source>
</evidence>
<gene>
    <name evidence="1" type="ORF">COB21_00180</name>
</gene>
<evidence type="ECO:0000313" key="1">
    <source>
        <dbReference type="EMBL" id="PCI78750.1"/>
    </source>
</evidence>